<dbReference type="PANTHER" id="PTHR33280:SF1">
    <property type="entry name" value="LARGE RIBOSOMAL SUBUNIT PROTEIN BL31C"/>
    <property type="match status" value="1"/>
</dbReference>
<evidence type="ECO:0000313" key="9">
    <source>
        <dbReference type="EMBL" id="PIR68465.1"/>
    </source>
</evidence>
<evidence type="ECO:0000256" key="4">
    <source>
        <dbReference type="ARBA" id="ARBA00022980"/>
    </source>
</evidence>
<dbReference type="NCBIfam" id="TIGR00105">
    <property type="entry name" value="L31"/>
    <property type="match status" value="1"/>
</dbReference>
<protein>
    <recommendedName>
        <fullName evidence="6 7">Large ribosomal subunit protein bL31</fullName>
    </recommendedName>
</protein>
<keyword evidence="7" id="KW-0479">Metal-binding</keyword>
<dbReference type="AlphaFoldDB" id="A0A2H0TDU7"/>
<feature type="binding site" evidence="7">
    <location>
        <position position="17"/>
    </location>
    <ligand>
        <name>Zn(2+)</name>
        <dbReference type="ChEBI" id="CHEBI:29105"/>
    </ligand>
</feature>
<feature type="binding site" evidence="7">
    <location>
        <position position="40"/>
    </location>
    <ligand>
        <name>Zn(2+)</name>
        <dbReference type="ChEBI" id="CHEBI:29105"/>
    </ligand>
</feature>
<evidence type="ECO:0000256" key="6">
    <source>
        <dbReference type="ARBA" id="ARBA00035687"/>
    </source>
</evidence>
<dbReference type="PANTHER" id="PTHR33280">
    <property type="entry name" value="50S RIBOSOMAL PROTEIN L31, CHLOROPLASTIC"/>
    <property type="match status" value="1"/>
</dbReference>
<comment type="cofactor">
    <cofactor evidence="7">
        <name>Zn(2+)</name>
        <dbReference type="ChEBI" id="CHEBI:29105"/>
    </cofactor>
    <text evidence="7">Binds 1 zinc ion per subunit.</text>
</comment>
<proteinExistence type="inferred from homology"/>
<keyword evidence="4 7" id="KW-0689">Ribosomal protein</keyword>
<dbReference type="NCBIfam" id="NF000612">
    <property type="entry name" value="PRK00019.1"/>
    <property type="match status" value="1"/>
</dbReference>
<dbReference type="InterPro" id="IPR034704">
    <property type="entry name" value="Ribosomal_bL28/bL31-like_sf"/>
</dbReference>
<dbReference type="Gene3D" id="4.10.830.30">
    <property type="entry name" value="Ribosomal protein L31"/>
    <property type="match status" value="1"/>
</dbReference>
<keyword evidence="7" id="KW-0862">Zinc</keyword>
<comment type="subunit">
    <text evidence="7">Part of the 50S ribosomal subunit.</text>
</comment>
<dbReference type="InterPro" id="IPR042105">
    <property type="entry name" value="Ribosomal_bL31_sf"/>
</dbReference>
<comment type="function">
    <text evidence="7">Binds the 23S rRNA.</text>
</comment>
<dbReference type="GO" id="GO:0005840">
    <property type="term" value="C:ribosome"/>
    <property type="evidence" value="ECO:0007669"/>
    <property type="project" value="UniProtKB-KW"/>
</dbReference>
<dbReference type="PROSITE" id="PS01143">
    <property type="entry name" value="RIBOSOMAL_L31"/>
    <property type="match status" value="1"/>
</dbReference>
<name>A0A2H0TDU7_9BACT</name>
<comment type="caution">
    <text evidence="9">The sequence shown here is derived from an EMBL/GenBank/DDBJ whole genome shotgun (WGS) entry which is preliminary data.</text>
</comment>
<dbReference type="Proteomes" id="UP000230094">
    <property type="component" value="Unassembled WGS sequence"/>
</dbReference>
<dbReference type="Pfam" id="PF01197">
    <property type="entry name" value="Ribosomal_L31"/>
    <property type="match status" value="1"/>
</dbReference>
<accession>A0A2H0TDU7</accession>
<dbReference type="GO" id="GO:0003735">
    <property type="term" value="F:structural constituent of ribosome"/>
    <property type="evidence" value="ECO:0007669"/>
    <property type="project" value="InterPro"/>
</dbReference>
<evidence type="ECO:0000256" key="7">
    <source>
        <dbReference type="HAMAP-Rule" id="MF_00501"/>
    </source>
</evidence>
<reference evidence="10" key="1">
    <citation type="submission" date="2017-09" db="EMBL/GenBank/DDBJ databases">
        <title>Depth-based differentiation of microbial function through sediment-hosted aquifers and enrichment of novel symbionts in the deep terrestrial subsurface.</title>
        <authorList>
            <person name="Probst A.J."/>
            <person name="Ladd B."/>
            <person name="Jarett J.K."/>
            <person name="Geller-Mcgrath D.E."/>
            <person name="Sieber C.M.K."/>
            <person name="Emerson J.B."/>
            <person name="Anantharaman K."/>
            <person name="Thomas B.C."/>
            <person name="Malmstrom R."/>
            <person name="Stieglmeier M."/>
            <person name="Klingl A."/>
            <person name="Woyke T."/>
            <person name="Ryan C.M."/>
            <person name="Banfield J.F."/>
        </authorList>
    </citation>
    <scope>NUCLEOTIDE SEQUENCE [LARGE SCALE GENOMIC DNA]</scope>
</reference>
<evidence type="ECO:0000256" key="3">
    <source>
        <dbReference type="ARBA" id="ARBA00022884"/>
    </source>
</evidence>
<sequence>MQTSIHPKYHNDTKVTCACGNSFTTGSTLPEIKVEICSACHPFFTGEMRFVDVQGRVEKFQAKQKAATSYTKKGKKRTSTDTPQPTKTLKEMLSGN</sequence>
<dbReference type="GO" id="GO:0019843">
    <property type="term" value="F:rRNA binding"/>
    <property type="evidence" value="ECO:0007669"/>
    <property type="project" value="UniProtKB-KW"/>
</dbReference>
<dbReference type="EMBL" id="PFCQ01000004">
    <property type="protein sequence ID" value="PIR68465.1"/>
    <property type="molecule type" value="Genomic_DNA"/>
</dbReference>
<evidence type="ECO:0000256" key="5">
    <source>
        <dbReference type="ARBA" id="ARBA00023274"/>
    </source>
</evidence>
<dbReference type="HAMAP" id="MF_00501">
    <property type="entry name" value="Ribosomal_bL31_1"/>
    <property type="match status" value="1"/>
</dbReference>
<feature type="region of interest" description="Disordered" evidence="8">
    <location>
        <begin position="65"/>
        <end position="96"/>
    </location>
</feature>
<dbReference type="InterPro" id="IPR002150">
    <property type="entry name" value="Ribosomal_bL31"/>
</dbReference>
<dbReference type="GO" id="GO:0046872">
    <property type="term" value="F:metal ion binding"/>
    <property type="evidence" value="ECO:0007669"/>
    <property type="project" value="UniProtKB-KW"/>
</dbReference>
<feature type="binding site" evidence="7">
    <location>
        <position position="37"/>
    </location>
    <ligand>
        <name>Zn(2+)</name>
        <dbReference type="ChEBI" id="CHEBI:29105"/>
    </ligand>
</feature>
<evidence type="ECO:0000256" key="2">
    <source>
        <dbReference type="ARBA" id="ARBA00022730"/>
    </source>
</evidence>
<evidence type="ECO:0000256" key="1">
    <source>
        <dbReference type="ARBA" id="ARBA00009296"/>
    </source>
</evidence>
<comment type="similarity">
    <text evidence="1 7">Belongs to the bacterial ribosomal protein bL31 family. Type A subfamily.</text>
</comment>
<dbReference type="GO" id="GO:0006412">
    <property type="term" value="P:translation"/>
    <property type="evidence" value="ECO:0007669"/>
    <property type="project" value="UniProtKB-UniRule"/>
</dbReference>
<organism evidence="9 10">
    <name type="scientific">Candidatus Nomurabacteria bacterium CG10_big_fil_rev_8_21_14_0_10_35_16</name>
    <dbReference type="NCBI Taxonomy" id="1974731"/>
    <lineage>
        <taxon>Bacteria</taxon>
        <taxon>Candidatus Nomuraibacteriota</taxon>
    </lineage>
</organism>
<gene>
    <name evidence="7" type="primary">rpmE</name>
    <name evidence="9" type="ORF">COU49_00805</name>
</gene>
<feature type="binding site" evidence="7">
    <location>
        <position position="19"/>
    </location>
    <ligand>
        <name>Zn(2+)</name>
        <dbReference type="ChEBI" id="CHEBI:29105"/>
    </ligand>
</feature>
<dbReference type="SUPFAM" id="SSF143800">
    <property type="entry name" value="L28p-like"/>
    <property type="match status" value="1"/>
</dbReference>
<dbReference type="InterPro" id="IPR027491">
    <property type="entry name" value="Ribosomal_bL31_A"/>
</dbReference>
<dbReference type="GO" id="GO:1990904">
    <property type="term" value="C:ribonucleoprotein complex"/>
    <property type="evidence" value="ECO:0007669"/>
    <property type="project" value="UniProtKB-KW"/>
</dbReference>
<keyword evidence="3 7" id="KW-0694">RNA-binding</keyword>
<dbReference type="PRINTS" id="PR01249">
    <property type="entry name" value="RIBOSOMALL31"/>
</dbReference>
<keyword evidence="5 7" id="KW-0687">Ribonucleoprotein</keyword>
<evidence type="ECO:0000313" key="10">
    <source>
        <dbReference type="Proteomes" id="UP000230094"/>
    </source>
</evidence>
<keyword evidence="2 7" id="KW-0699">rRNA-binding</keyword>
<evidence type="ECO:0000256" key="8">
    <source>
        <dbReference type="SAM" id="MobiDB-lite"/>
    </source>
</evidence>